<dbReference type="InterPro" id="IPR036762">
    <property type="entry name" value="IscX-like_sf"/>
</dbReference>
<dbReference type="Pfam" id="PF12872">
    <property type="entry name" value="OST-HTH"/>
    <property type="match status" value="1"/>
</dbReference>
<reference evidence="2" key="1">
    <citation type="submission" date="2019-08" db="EMBL/GenBank/DDBJ databases">
        <authorList>
            <person name="Kucharzyk K."/>
            <person name="Murdoch R.W."/>
            <person name="Higgins S."/>
            <person name="Loffler F."/>
        </authorList>
    </citation>
    <scope>NUCLEOTIDE SEQUENCE</scope>
</reference>
<proteinExistence type="predicted"/>
<dbReference type="SUPFAM" id="SSF140319">
    <property type="entry name" value="IscX-like"/>
    <property type="match status" value="1"/>
</dbReference>
<name>A0A645IZ52_9ZZZZ</name>
<accession>A0A645IZ52</accession>
<dbReference type="PROSITE" id="PS51644">
    <property type="entry name" value="HTH_OST"/>
    <property type="match status" value="1"/>
</dbReference>
<sequence>MEIIADEDGYAFMGELGNLLMKKQPDFDPRNFGFSKLTKLIRSLDRFDVDVRQSSNPNTRHIYLRDKKAK</sequence>
<dbReference type="InterPro" id="IPR041966">
    <property type="entry name" value="LOTUS-like"/>
</dbReference>
<gene>
    <name evidence="2" type="ORF">SDC9_203866</name>
</gene>
<dbReference type="CDD" id="cd10146">
    <property type="entry name" value="LabA_like_C"/>
    <property type="match status" value="1"/>
</dbReference>
<dbReference type="InterPro" id="IPR025605">
    <property type="entry name" value="OST-HTH/LOTUS_dom"/>
</dbReference>
<evidence type="ECO:0000313" key="2">
    <source>
        <dbReference type="EMBL" id="MPN56180.1"/>
    </source>
</evidence>
<evidence type="ECO:0000259" key="1">
    <source>
        <dbReference type="PROSITE" id="PS51644"/>
    </source>
</evidence>
<dbReference type="EMBL" id="VSSQ01126222">
    <property type="protein sequence ID" value="MPN56180.1"/>
    <property type="molecule type" value="Genomic_DNA"/>
</dbReference>
<protein>
    <recommendedName>
        <fullName evidence="1">HTH OST-type domain-containing protein</fullName>
    </recommendedName>
</protein>
<comment type="caution">
    <text evidence="2">The sequence shown here is derived from an EMBL/GenBank/DDBJ whole genome shotgun (WGS) entry which is preliminary data.</text>
</comment>
<dbReference type="AlphaFoldDB" id="A0A645IZ52"/>
<dbReference type="Gene3D" id="3.30.420.610">
    <property type="entry name" value="LOTUS domain-like"/>
    <property type="match status" value="1"/>
</dbReference>
<feature type="domain" description="HTH OST-type" evidence="1">
    <location>
        <begin position="1"/>
        <end position="66"/>
    </location>
</feature>
<organism evidence="2">
    <name type="scientific">bioreactor metagenome</name>
    <dbReference type="NCBI Taxonomy" id="1076179"/>
    <lineage>
        <taxon>unclassified sequences</taxon>
        <taxon>metagenomes</taxon>
        <taxon>ecological metagenomes</taxon>
    </lineage>
</organism>